<dbReference type="VEuPathDB" id="TriTrypDB:TvY486_0043610"/>
<dbReference type="EMBL" id="CAEX01007725">
    <property type="protein sequence ID" value="CCD21461.1"/>
    <property type="molecule type" value="Genomic_DNA"/>
</dbReference>
<gene>
    <name evidence="3" type="ORF">TvY486_0043610</name>
</gene>
<evidence type="ECO:0000256" key="1">
    <source>
        <dbReference type="SAM" id="MobiDB-lite"/>
    </source>
</evidence>
<evidence type="ECO:0000259" key="2">
    <source>
        <dbReference type="PROSITE" id="PS50222"/>
    </source>
</evidence>
<feature type="domain" description="EF-hand" evidence="2">
    <location>
        <begin position="38"/>
        <end position="73"/>
    </location>
</feature>
<dbReference type="GO" id="GO:0005509">
    <property type="term" value="F:calcium ion binding"/>
    <property type="evidence" value="ECO:0007669"/>
    <property type="project" value="InterPro"/>
</dbReference>
<sequence length="221" mass="23944">MKSTKRTKPVGKKQRPKCNEPESKSRASSSPLPSFLELKKQQASFLFIAWDEDDTGRISSQQLRPIMHALFSSPCGKADAVPLCLETPVLSTLDIREGFNVALGTPMSQKPFITLDELLSVLDVLWSSPERRQRMVRASLFNAYLAIADTEEAVTREVLIEACNRITGTVIGEGTAETVIRSTVAGGSSHGSGASTVVHHCPQVAMDFEGLCSLLLPSLAS</sequence>
<feature type="compositionally biased region" description="Basic residues" evidence="1">
    <location>
        <begin position="1"/>
        <end position="16"/>
    </location>
</feature>
<name>F9WV56_TRYVY</name>
<dbReference type="InterPro" id="IPR002048">
    <property type="entry name" value="EF_hand_dom"/>
</dbReference>
<proteinExistence type="predicted"/>
<keyword evidence="4" id="KW-1185">Reference proteome</keyword>
<protein>
    <recommendedName>
        <fullName evidence="2">EF-hand domain-containing protein</fullName>
    </recommendedName>
</protein>
<dbReference type="AlphaFoldDB" id="F9WV56"/>
<evidence type="ECO:0000313" key="4">
    <source>
        <dbReference type="Proteomes" id="UP000009027"/>
    </source>
</evidence>
<dbReference type="OMA" id="LLFIAWD"/>
<dbReference type="PROSITE" id="PS50222">
    <property type="entry name" value="EF_HAND_2"/>
    <property type="match status" value="1"/>
</dbReference>
<reference evidence="3 4" key="1">
    <citation type="journal article" date="2012" name="Proc. Natl. Acad. Sci. U.S.A.">
        <title>Antigenic diversity is generated by distinct evolutionary mechanisms in African trypanosome species.</title>
        <authorList>
            <person name="Jackson A.P."/>
            <person name="Berry A."/>
            <person name="Aslett M."/>
            <person name="Allison H.C."/>
            <person name="Burton P."/>
            <person name="Vavrova-Anderson J."/>
            <person name="Brown R."/>
            <person name="Browne H."/>
            <person name="Corton N."/>
            <person name="Hauser H."/>
            <person name="Gamble J."/>
            <person name="Gilderthorp R."/>
            <person name="Marcello L."/>
            <person name="McQuillan J."/>
            <person name="Otto T.D."/>
            <person name="Quail M.A."/>
            <person name="Sanders M.J."/>
            <person name="van Tonder A."/>
            <person name="Ginger M.L."/>
            <person name="Field M.C."/>
            <person name="Barry J.D."/>
            <person name="Hertz-Fowler C."/>
            <person name="Berriman M."/>
        </authorList>
    </citation>
    <scope>NUCLEOTIDE SEQUENCE</scope>
    <source>
        <strain evidence="3 4">Y486</strain>
    </source>
</reference>
<organism evidence="3 4">
    <name type="scientific">Trypanosoma vivax (strain Y486)</name>
    <dbReference type="NCBI Taxonomy" id="1055687"/>
    <lineage>
        <taxon>Eukaryota</taxon>
        <taxon>Discoba</taxon>
        <taxon>Euglenozoa</taxon>
        <taxon>Kinetoplastea</taxon>
        <taxon>Metakinetoplastina</taxon>
        <taxon>Trypanosomatida</taxon>
        <taxon>Trypanosomatidae</taxon>
        <taxon>Trypanosoma</taxon>
        <taxon>Duttonella</taxon>
    </lineage>
</organism>
<accession>F9WV56</accession>
<feature type="region of interest" description="Disordered" evidence="1">
    <location>
        <begin position="1"/>
        <end position="32"/>
    </location>
</feature>
<dbReference type="Proteomes" id="UP000009027">
    <property type="component" value="Unassembled WGS sequence"/>
</dbReference>
<evidence type="ECO:0000313" key="3">
    <source>
        <dbReference type="EMBL" id="CCD21461.1"/>
    </source>
</evidence>